<dbReference type="PANTHER" id="PTHR33670:SF1">
    <property type="entry name" value="OS09G0416300 PROTEIN"/>
    <property type="match status" value="1"/>
</dbReference>
<organism evidence="2 3">
    <name type="scientific">Carex littledalei</name>
    <dbReference type="NCBI Taxonomy" id="544730"/>
    <lineage>
        <taxon>Eukaryota</taxon>
        <taxon>Viridiplantae</taxon>
        <taxon>Streptophyta</taxon>
        <taxon>Embryophyta</taxon>
        <taxon>Tracheophyta</taxon>
        <taxon>Spermatophyta</taxon>
        <taxon>Magnoliopsida</taxon>
        <taxon>Liliopsida</taxon>
        <taxon>Poales</taxon>
        <taxon>Cyperaceae</taxon>
        <taxon>Cyperoideae</taxon>
        <taxon>Cariceae</taxon>
        <taxon>Carex</taxon>
        <taxon>Carex subgen. Euthyceras</taxon>
    </lineage>
</organism>
<feature type="region of interest" description="Disordered" evidence="1">
    <location>
        <begin position="170"/>
        <end position="191"/>
    </location>
</feature>
<evidence type="ECO:0000313" key="3">
    <source>
        <dbReference type="Proteomes" id="UP000623129"/>
    </source>
</evidence>
<feature type="compositionally biased region" description="Basic and acidic residues" evidence="1">
    <location>
        <begin position="122"/>
        <end position="132"/>
    </location>
</feature>
<name>A0A833RCM1_9POAL</name>
<reference evidence="2" key="1">
    <citation type="submission" date="2020-01" db="EMBL/GenBank/DDBJ databases">
        <title>Genome sequence of Kobresia littledalei, the first chromosome-level genome in the family Cyperaceae.</title>
        <authorList>
            <person name="Qu G."/>
        </authorList>
    </citation>
    <scope>NUCLEOTIDE SEQUENCE</scope>
    <source>
        <strain evidence="2">C.B.Clarke</strain>
        <tissue evidence="2">Leaf</tissue>
    </source>
</reference>
<feature type="compositionally biased region" description="Basic and acidic residues" evidence="1">
    <location>
        <begin position="102"/>
        <end position="114"/>
    </location>
</feature>
<protein>
    <submittedName>
        <fullName evidence="2">Uncharacterized protein</fullName>
    </submittedName>
</protein>
<keyword evidence="3" id="KW-1185">Reference proteome</keyword>
<dbReference type="PANTHER" id="PTHR33670">
    <property type="entry name" value="SPLICING FACTOR, PROLINE- AND GLUTAMINE-RICH-LIKE"/>
    <property type="match status" value="1"/>
</dbReference>
<feature type="compositionally biased region" description="Basic and acidic residues" evidence="1">
    <location>
        <begin position="77"/>
        <end position="87"/>
    </location>
</feature>
<gene>
    <name evidence="2" type="ORF">FCM35_KLT16390</name>
</gene>
<comment type="caution">
    <text evidence="2">The sequence shown here is derived from an EMBL/GenBank/DDBJ whole genome shotgun (WGS) entry which is preliminary data.</text>
</comment>
<evidence type="ECO:0000256" key="1">
    <source>
        <dbReference type="SAM" id="MobiDB-lite"/>
    </source>
</evidence>
<feature type="region of interest" description="Disordered" evidence="1">
    <location>
        <begin position="1"/>
        <end position="137"/>
    </location>
</feature>
<dbReference type="Proteomes" id="UP000623129">
    <property type="component" value="Unassembled WGS sequence"/>
</dbReference>
<feature type="compositionally biased region" description="Basic residues" evidence="1">
    <location>
        <begin position="47"/>
        <end position="57"/>
    </location>
</feature>
<evidence type="ECO:0000313" key="2">
    <source>
        <dbReference type="EMBL" id="KAF3338919.1"/>
    </source>
</evidence>
<proteinExistence type="predicted"/>
<accession>A0A833RCM1</accession>
<sequence>MATEILRPQDCLRPPHSFYEPVTPPNRRRSRPVRSNQTQYTPSPNPKHARPNPKSNRKSSPSTSPPSTPLSTSPLKDGFRLLKRGEAFKSGQNGSDKVSPVKSKETSLIEKVEKTPPPQKKTQSDRSRHGSEPNRVGLYKELTFAGPVYACRAPEASCLPQPGLSLLLRSSSVGPTSDDEASRALRSLLKL</sequence>
<dbReference type="AlphaFoldDB" id="A0A833RCM1"/>
<dbReference type="EMBL" id="SWLB01000004">
    <property type="protein sequence ID" value="KAF3338919.1"/>
    <property type="molecule type" value="Genomic_DNA"/>
</dbReference>